<dbReference type="EMBL" id="LGKN01000003">
    <property type="protein sequence ID" value="KPL89799.1"/>
    <property type="molecule type" value="Genomic_DNA"/>
</dbReference>
<dbReference type="CDD" id="cd06782">
    <property type="entry name" value="cpPDZ_CPP-like"/>
    <property type="match status" value="1"/>
</dbReference>
<dbReference type="InterPro" id="IPR005151">
    <property type="entry name" value="Tail-specific_protease"/>
</dbReference>
<feature type="domain" description="PDZ" evidence="6">
    <location>
        <begin position="94"/>
        <end position="151"/>
    </location>
</feature>
<organism evidence="7 8">
    <name type="scientific">Ardenticatena maritima</name>
    <dbReference type="NCBI Taxonomy" id="872965"/>
    <lineage>
        <taxon>Bacteria</taxon>
        <taxon>Bacillati</taxon>
        <taxon>Chloroflexota</taxon>
        <taxon>Ardenticatenia</taxon>
        <taxon>Ardenticatenales</taxon>
        <taxon>Ardenticatenaceae</taxon>
        <taxon>Ardenticatena</taxon>
    </lineage>
</organism>
<dbReference type="FunFam" id="2.30.42.10:FF:000063">
    <property type="entry name" value="Peptidase, S41 family"/>
    <property type="match status" value="1"/>
</dbReference>
<keyword evidence="2 5" id="KW-0645">Protease</keyword>
<evidence type="ECO:0000313" key="7">
    <source>
        <dbReference type="EMBL" id="KPL89799.1"/>
    </source>
</evidence>
<dbReference type="PROSITE" id="PS50106">
    <property type="entry name" value="PDZ"/>
    <property type="match status" value="1"/>
</dbReference>
<dbReference type="Gene3D" id="3.30.750.44">
    <property type="match status" value="1"/>
</dbReference>
<dbReference type="Gene3D" id="2.30.42.10">
    <property type="match status" value="1"/>
</dbReference>
<evidence type="ECO:0000256" key="4">
    <source>
        <dbReference type="ARBA" id="ARBA00022825"/>
    </source>
</evidence>
<evidence type="ECO:0000256" key="2">
    <source>
        <dbReference type="ARBA" id="ARBA00022670"/>
    </source>
</evidence>
<dbReference type="Pfam" id="PF03572">
    <property type="entry name" value="Peptidase_S41"/>
    <property type="match status" value="1"/>
</dbReference>
<dbReference type="SUPFAM" id="SSF50156">
    <property type="entry name" value="PDZ domain-like"/>
    <property type="match status" value="1"/>
</dbReference>
<dbReference type="Pfam" id="PF17820">
    <property type="entry name" value="PDZ_6"/>
    <property type="match status" value="1"/>
</dbReference>
<name>A0A0P6YD39_9CHLR</name>
<evidence type="ECO:0000256" key="1">
    <source>
        <dbReference type="ARBA" id="ARBA00009179"/>
    </source>
</evidence>
<dbReference type="SMART" id="SM00245">
    <property type="entry name" value="TSPc"/>
    <property type="match status" value="1"/>
</dbReference>
<evidence type="ECO:0000259" key="6">
    <source>
        <dbReference type="PROSITE" id="PS50106"/>
    </source>
</evidence>
<gene>
    <name evidence="7" type="ORF">SE16_03370</name>
</gene>
<dbReference type="GO" id="GO:0004175">
    <property type="term" value="F:endopeptidase activity"/>
    <property type="evidence" value="ECO:0007669"/>
    <property type="project" value="TreeGrafter"/>
</dbReference>
<keyword evidence="3 5" id="KW-0378">Hydrolase</keyword>
<dbReference type="InterPro" id="IPR004447">
    <property type="entry name" value="Peptidase_S41A"/>
</dbReference>
<evidence type="ECO:0000256" key="3">
    <source>
        <dbReference type="ARBA" id="ARBA00022801"/>
    </source>
</evidence>
<dbReference type="GO" id="GO:0008236">
    <property type="term" value="F:serine-type peptidase activity"/>
    <property type="evidence" value="ECO:0007669"/>
    <property type="project" value="UniProtKB-KW"/>
</dbReference>
<dbReference type="InterPro" id="IPR036034">
    <property type="entry name" value="PDZ_sf"/>
</dbReference>
<dbReference type="CDD" id="cd07560">
    <property type="entry name" value="Peptidase_S41_CPP"/>
    <property type="match status" value="1"/>
</dbReference>
<proteinExistence type="inferred from homology"/>
<evidence type="ECO:0000256" key="5">
    <source>
        <dbReference type="RuleBase" id="RU004404"/>
    </source>
</evidence>
<dbReference type="GO" id="GO:0007165">
    <property type="term" value="P:signal transduction"/>
    <property type="evidence" value="ECO:0007669"/>
    <property type="project" value="TreeGrafter"/>
</dbReference>
<keyword evidence="4 5" id="KW-0720">Serine protease</keyword>
<protein>
    <recommendedName>
        <fullName evidence="6">PDZ domain-containing protein</fullName>
    </recommendedName>
</protein>
<dbReference type="SUPFAM" id="SSF52096">
    <property type="entry name" value="ClpP/crotonase"/>
    <property type="match status" value="1"/>
</dbReference>
<sequence length="382" mass="40984">MGFAARGVAESAGILPPSITVSAETPAEAPPNFNIFWEAWEILKREYFGDLPDDQTATYGAIRGVLQTLGDPNTVLIEPRAAEREQEQLQGEFGGIGAYVSVDEQGRIVIVAPIDDTPAARAGLRADDIIIAVDGVEVTGMPLDEVVNMIRGPLGTEVTLTIFRPGVDEPFDITLTRDRIPDPTVAWQMVEGQDGMGYIRISFFSARTPEELRKAIGELKDQGADRLIIDLRNNPGGLLDSAIAVASEFIDEGVIVYQQAKDGSRTPFEARKGGLATDIPLVVLVNEGSASASEIVAGAIRDHGRGKLVGTQTFGKGTVQIPFELSDGASLHVTIAHWLTPNGTDLSGDGLTPDIWVDEDPNAQEDVQFLRAIDVLNETTGR</sequence>
<dbReference type="InterPro" id="IPR041489">
    <property type="entry name" value="PDZ_6"/>
</dbReference>
<dbReference type="PANTHER" id="PTHR32060:SF30">
    <property type="entry name" value="CARBOXY-TERMINAL PROCESSING PROTEASE CTPA"/>
    <property type="match status" value="1"/>
</dbReference>
<reference evidence="7 8" key="1">
    <citation type="submission" date="2015-07" db="EMBL/GenBank/DDBJ databases">
        <title>Whole genome sequence of Ardenticatena maritima DSM 23922.</title>
        <authorList>
            <person name="Hemp J."/>
            <person name="Ward L.M."/>
            <person name="Pace L.A."/>
            <person name="Fischer W.W."/>
        </authorList>
    </citation>
    <scope>NUCLEOTIDE SEQUENCE [LARGE SCALE GENOMIC DNA]</scope>
    <source>
        <strain evidence="7 8">110S</strain>
    </source>
</reference>
<evidence type="ECO:0000313" key="8">
    <source>
        <dbReference type="Proteomes" id="UP000050502"/>
    </source>
</evidence>
<dbReference type="Proteomes" id="UP000050502">
    <property type="component" value="Unassembled WGS sequence"/>
</dbReference>
<dbReference type="GO" id="GO:0030288">
    <property type="term" value="C:outer membrane-bounded periplasmic space"/>
    <property type="evidence" value="ECO:0007669"/>
    <property type="project" value="TreeGrafter"/>
</dbReference>
<dbReference type="PANTHER" id="PTHR32060">
    <property type="entry name" value="TAIL-SPECIFIC PROTEASE"/>
    <property type="match status" value="1"/>
</dbReference>
<comment type="similarity">
    <text evidence="1 5">Belongs to the peptidase S41A family.</text>
</comment>
<comment type="caution">
    <text evidence="7">The sequence shown here is derived from an EMBL/GenBank/DDBJ whole genome shotgun (WGS) entry which is preliminary data.</text>
</comment>
<accession>A0A0P6YD39</accession>
<dbReference type="InterPro" id="IPR001478">
    <property type="entry name" value="PDZ"/>
</dbReference>
<dbReference type="SMART" id="SM00228">
    <property type="entry name" value="PDZ"/>
    <property type="match status" value="1"/>
</dbReference>
<dbReference type="GO" id="GO:0006508">
    <property type="term" value="P:proteolysis"/>
    <property type="evidence" value="ECO:0007669"/>
    <property type="project" value="UniProtKB-KW"/>
</dbReference>
<dbReference type="PATRIC" id="fig|872965.6.peg.633"/>
<dbReference type="InterPro" id="IPR029045">
    <property type="entry name" value="ClpP/crotonase-like_dom_sf"/>
</dbReference>
<dbReference type="Gene3D" id="3.90.226.10">
    <property type="entry name" value="2-enoyl-CoA Hydratase, Chain A, domain 1"/>
    <property type="match status" value="1"/>
</dbReference>
<dbReference type="NCBIfam" id="TIGR00225">
    <property type="entry name" value="prc"/>
    <property type="match status" value="1"/>
</dbReference>
<dbReference type="AlphaFoldDB" id="A0A0P6YD39"/>